<sequence>MEKAIRIKKRPNPDDILLMPVKKVKVEKGKEIETLSDEMDKEDIGKSQLTVDEESSNTGDSNIRCHLERMEKITYYREQSSPNRISSTSIKETEEEKTNTNDSDEENVGSSYFEDEVLKSISSTKELSSLEQSLVSSKINTSISISDVSDISDISLSNNELNSDITEHVRNKQIKKIFNVFASMYKGFTAFKNNLIDYQKDIKEIMKLEGETLKDKEELEVFYSFIGLNMININCRVCSPCKPSSHLRKAKKSKSEARKEWTPIDIITRDFKILNEEAFRGPNIFYILSIGFNDMFENVTERYTKSLIFNKYKRSEMLNGVLSEITKIYNGGELKNTYSDDPENISFLKHLQKQDFQENISDFKNDKLYTPEQLFEKGRVIKKNEKPLKYIFETFKSEDYADLSNSFTKPLYGKWQTKKRDSGFS</sequence>
<dbReference type="Proteomes" id="UP000035681">
    <property type="component" value="Unplaced"/>
</dbReference>
<dbReference type="SMART" id="SM01031">
    <property type="entry name" value="BHD_2"/>
    <property type="match status" value="1"/>
</dbReference>
<feature type="domain" description="Rad4 beta-hairpin" evidence="2">
    <location>
        <begin position="368"/>
        <end position="422"/>
    </location>
</feature>
<keyword evidence="3" id="KW-1185">Reference proteome</keyword>
<dbReference type="Gene3D" id="3.90.260.10">
    <property type="entry name" value="Transglutaminase-like"/>
    <property type="match status" value="1"/>
</dbReference>
<dbReference type="GO" id="GO:0003677">
    <property type="term" value="F:DNA binding"/>
    <property type="evidence" value="ECO:0007669"/>
    <property type="project" value="InterPro"/>
</dbReference>
<dbReference type="WBParaSite" id="TCONS_00016640.p1">
    <property type="protein sequence ID" value="TCONS_00016640.p1"/>
    <property type="gene ID" value="XLOC_011291"/>
</dbReference>
<reference evidence="4" key="1">
    <citation type="submission" date="2024-02" db="UniProtKB">
        <authorList>
            <consortium name="WormBaseParasite"/>
        </authorList>
    </citation>
    <scope>IDENTIFICATION</scope>
</reference>
<proteinExistence type="predicted"/>
<feature type="region of interest" description="Disordered" evidence="1">
    <location>
        <begin position="33"/>
        <end position="61"/>
    </location>
</feature>
<evidence type="ECO:0000256" key="1">
    <source>
        <dbReference type="SAM" id="MobiDB-lite"/>
    </source>
</evidence>
<name>A0AAF5I4J2_STRER</name>
<protein>
    <recommendedName>
        <fullName evidence="2">Rad4 beta-hairpin domain-containing protein</fullName>
    </recommendedName>
</protein>
<accession>A0AAF5I4J2</accession>
<evidence type="ECO:0000313" key="3">
    <source>
        <dbReference type="Proteomes" id="UP000035681"/>
    </source>
</evidence>
<dbReference type="InterPro" id="IPR018327">
    <property type="entry name" value="BHD_2"/>
</dbReference>
<evidence type="ECO:0000259" key="2">
    <source>
        <dbReference type="SMART" id="SM01031"/>
    </source>
</evidence>
<feature type="region of interest" description="Disordered" evidence="1">
    <location>
        <begin position="74"/>
        <end position="108"/>
    </location>
</feature>
<dbReference type="AlphaFoldDB" id="A0AAF5I4J2"/>
<evidence type="ECO:0000313" key="4">
    <source>
        <dbReference type="WBParaSite" id="TCONS_00016640.p1"/>
    </source>
</evidence>
<dbReference type="InterPro" id="IPR036985">
    <property type="entry name" value="Transglutaminase-like_sf"/>
</dbReference>
<organism evidence="3 4">
    <name type="scientific">Strongyloides stercoralis</name>
    <name type="common">Threadworm</name>
    <dbReference type="NCBI Taxonomy" id="6248"/>
    <lineage>
        <taxon>Eukaryota</taxon>
        <taxon>Metazoa</taxon>
        <taxon>Ecdysozoa</taxon>
        <taxon>Nematoda</taxon>
        <taxon>Chromadorea</taxon>
        <taxon>Rhabditida</taxon>
        <taxon>Tylenchina</taxon>
        <taxon>Panagrolaimomorpha</taxon>
        <taxon>Strongyloidoidea</taxon>
        <taxon>Strongyloididae</taxon>
        <taxon>Strongyloides</taxon>
    </lineage>
</organism>